<name>A0A7X1AW78_9BACT</name>
<dbReference type="AlphaFoldDB" id="A0A7X1AW78"/>
<dbReference type="SUPFAM" id="SSF56672">
    <property type="entry name" value="DNA/RNA polymerases"/>
    <property type="match status" value="1"/>
</dbReference>
<evidence type="ECO:0000256" key="6">
    <source>
        <dbReference type="ARBA" id="ARBA00023125"/>
    </source>
</evidence>
<dbReference type="Proteomes" id="UP000525652">
    <property type="component" value="Unassembled WGS sequence"/>
</dbReference>
<dbReference type="GO" id="GO:0003677">
    <property type="term" value="F:DNA binding"/>
    <property type="evidence" value="ECO:0007669"/>
    <property type="project" value="UniProtKB-KW"/>
</dbReference>
<evidence type="ECO:0000256" key="1">
    <source>
        <dbReference type="ARBA" id="ARBA00005755"/>
    </source>
</evidence>
<evidence type="ECO:0000259" key="8">
    <source>
        <dbReference type="Pfam" id="PF00136"/>
    </source>
</evidence>
<dbReference type="Pfam" id="PF00136">
    <property type="entry name" value="DNA_pol_B"/>
    <property type="match status" value="1"/>
</dbReference>
<feature type="domain" description="DNA-directed DNA polymerase family B multifunctional" evidence="8">
    <location>
        <begin position="421"/>
        <end position="713"/>
    </location>
</feature>
<dbReference type="InterPro" id="IPR043502">
    <property type="entry name" value="DNA/RNA_pol_sf"/>
</dbReference>
<dbReference type="SUPFAM" id="SSF53098">
    <property type="entry name" value="Ribonuclease H-like"/>
    <property type="match status" value="1"/>
</dbReference>
<dbReference type="PRINTS" id="PR00106">
    <property type="entry name" value="DNAPOLB"/>
</dbReference>
<dbReference type="GO" id="GO:0000166">
    <property type="term" value="F:nucleotide binding"/>
    <property type="evidence" value="ECO:0007669"/>
    <property type="project" value="InterPro"/>
</dbReference>
<keyword evidence="11" id="KW-1185">Reference proteome</keyword>
<dbReference type="EC" id="2.7.7.7" evidence="2"/>
<organism evidence="10 11">
    <name type="scientific">Puniceicoccus vermicola</name>
    <dbReference type="NCBI Taxonomy" id="388746"/>
    <lineage>
        <taxon>Bacteria</taxon>
        <taxon>Pseudomonadati</taxon>
        <taxon>Verrucomicrobiota</taxon>
        <taxon>Opitutia</taxon>
        <taxon>Puniceicoccales</taxon>
        <taxon>Puniceicoccaceae</taxon>
        <taxon>Puniceicoccus</taxon>
    </lineage>
</organism>
<dbReference type="PANTHER" id="PTHR10322">
    <property type="entry name" value="DNA POLYMERASE CATALYTIC SUBUNIT"/>
    <property type="match status" value="1"/>
</dbReference>
<dbReference type="InterPro" id="IPR006134">
    <property type="entry name" value="DNA-dir_DNA_pol_B_multi_dom"/>
</dbReference>
<dbReference type="GO" id="GO:0003887">
    <property type="term" value="F:DNA-directed DNA polymerase activity"/>
    <property type="evidence" value="ECO:0007669"/>
    <property type="project" value="UniProtKB-KW"/>
</dbReference>
<keyword evidence="3" id="KW-0808">Transferase</keyword>
<keyword evidence="4" id="KW-0548">Nucleotidyltransferase</keyword>
<evidence type="ECO:0000259" key="9">
    <source>
        <dbReference type="Pfam" id="PF03104"/>
    </source>
</evidence>
<feature type="domain" description="DNA-directed DNA polymerase family B exonuclease" evidence="9">
    <location>
        <begin position="133"/>
        <end position="263"/>
    </location>
</feature>
<keyword evidence="5" id="KW-0239">DNA-directed DNA polymerase</keyword>
<dbReference type="InterPro" id="IPR050240">
    <property type="entry name" value="DNA_pol_type-B"/>
</dbReference>
<dbReference type="InterPro" id="IPR042087">
    <property type="entry name" value="DNA_pol_B_thumb"/>
</dbReference>
<protein>
    <recommendedName>
        <fullName evidence="2">DNA-directed DNA polymerase</fullName>
        <ecNumber evidence="2">2.7.7.7</ecNumber>
    </recommendedName>
</protein>
<keyword evidence="6" id="KW-0238">DNA-binding</keyword>
<evidence type="ECO:0000313" key="10">
    <source>
        <dbReference type="EMBL" id="MBC2601034.1"/>
    </source>
</evidence>
<dbReference type="EMBL" id="JACHVA010000045">
    <property type="protein sequence ID" value="MBC2601034.1"/>
    <property type="molecule type" value="Genomic_DNA"/>
</dbReference>
<dbReference type="InterPro" id="IPR012337">
    <property type="entry name" value="RNaseH-like_sf"/>
</dbReference>
<dbReference type="Pfam" id="PF03104">
    <property type="entry name" value="DNA_pol_B_exo1"/>
    <property type="match status" value="1"/>
</dbReference>
<accession>A0A7X1AW78</accession>
<dbReference type="Gene3D" id="3.30.420.10">
    <property type="entry name" value="Ribonuclease H-like superfamily/Ribonuclease H"/>
    <property type="match status" value="1"/>
</dbReference>
<dbReference type="InterPro" id="IPR006172">
    <property type="entry name" value="DNA-dir_DNA_pol_B"/>
</dbReference>
<proteinExistence type="inferred from homology"/>
<reference evidence="10 11" key="1">
    <citation type="submission" date="2020-07" db="EMBL/GenBank/DDBJ databases">
        <authorList>
            <person name="Feng X."/>
        </authorList>
    </citation>
    <scope>NUCLEOTIDE SEQUENCE [LARGE SCALE GENOMIC DNA]</scope>
    <source>
        <strain evidence="10 11">JCM14086</strain>
    </source>
</reference>
<dbReference type="Gene3D" id="1.10.132.60">
    <property type="entry name" value="DNA polymerase family B, C-terminal domain"/>
    <property type="match status" value="1"/>
</dbReference>
<evidence type="ECO:0000256" key="3">
    <source>
        <dbReference type="ARBA" id="ARBA00022679"/>
    </source>
</evidence>
<comment type="caution">
    <text evidence="10">The sequence shown here is derived from an EMBL/GenBank/DDBJ whole genome shotgun (WGS) entry which is preliminary data.</text>
</comment>
<sequence>MVVPSPLSDLDESRLLVGIWVDSEEGKVWTAWRVGGQIETESEPFHGFAWIEGGLCDDREIGSLPRKSLAGAGSLSHLIEGDDSEGARILAQLPRNPVKAESVRPLEHQHLLRHGMRMIAPGFLGDVVRCQIDIETGCEDPNGFSDPKRKGDRVLAIGLRSGGNAEILELEEETDAAERSLLKRFGERLRAIDPDILEGHNFFNFDLNYLRFRCRRFKLPMEWGRFGAEARFRNSRVRIAERWFDLSRCDIPGRTVFDTLIAAQFYDLTQRSLPAFGLKDLALHFGLSGKDKRTYLPGNKIAESFRENRETFRAYLEDDLRETEGIATILLPTYVAQAAIFPMTLQEILLRGTGSRVEMVFLEEYFRAERALPEPQQSKSFEGAVSKSFETGVFHKVLHFDVASLYPSLLLHIGRNPKNDDLGVLIPALERLRAERLEYKKRSLEESDPALRREFSARQNSFKILINSFYGYLGFGGARFGDSELAAEVTKGGREILEQLIVNFQSKGCRVLEADTDGIYVEAHDWFETPERLLAAVNGDLPDGVDLEFDGTYEAMFCYKAKNYALLDGESVVVKGSALRSRGTEPFLRKLTNHLIDWLLGVREEDPLEEVRELGSRLEEHSIPVEELAKGEYLSQSPTSYEKAVAEKGKSRRASLEVALRMDPMPKMGERVNYYVGMADKKSTPEWQKARSLEEYDPITAPYDPGYYQSRIKSWMKRYGEFLSESEQV</sequence>
<gene>
    <name evidence="10" type="ORF">H5P30_04490</name>
</gene>
<dbReference type="PANTHER" id="PTHR10322:SF23">
    <property type="entry name" value="DNA POLYMERASE DELTA CATALYTIC SUBUNIT"/>
    <property type="match status" value="1"/>
</dbReference>
<dbReference type="InterPro" id="IPR006133">
    <property type="entry name" value="DNA-dir_DNA_pol_B_exonuc"/>
</dbReference>
<dbReference type="InterPro" id="IPR036397">
    <property type="entry name" value="RNaseH_sf"/>
</dbReference>
<evidence type="ECO:0000313" key="11">
    <source>
        <dbReference type="Proteomes" id="UP000525652"/>
    </source>
</evidence>
<evidence type="ECO:0000256" key="4">
    <source>
        <dbReference type="ARBA" id="ARBA00022695"/>
    </source>
</evidence>
<comment type="catalytic activity">
    <reaction evidence="7">
        <text>DNA(n) + a 2'-deoxyribonucleoside 5'-triphosphate = DNA(n+1) + diphosphate</text>
        <dbReference type="Rhea" id="RHEA:22508"/>
        <dbReference type="Rhea" id="RHEA-COMP:17339"/>
        <dbReference type="Rhea" id="RHEA-COMP:17340"/>
        <dbReference type="ChEBI" id="CHEBI:33019"/>
        <dbReference type="ChEBI" id="CHEBI:61560"/>
        <dbReference type="ChEBI" id="CHEBI:173112"/>
        <dbReference type="EC" id="2.7.7.7"/>
    </reaction>
</comment>
<evidence type="ECO:0000256" key="5">
    <source>
        <dbReference type="ARBA" id="ARBA00022932"/>
    </source>
</evidence>
<comment type="similarity">
    <text evidence="1">Belongs to the DNA polymerase type-B family.</text>
</comment>
<dbReference type="InterPro" id="IPR023211">
    <property type="entry name" value="DNA_pol_palm_dom_sf"/>
</dbReference>
<evidence type="ECO:0000256" key="7">
    <source>
        <dbReference type="ARBA" id="ARBA00049244"/>
    </source>
</evidence>
<dbReference type="Gene3D" id="3.90.1600.10">
    <property type="entry name" value="Palm domain of DNA polymerase"/>
    <property type="match status" value="1"/>
</dbReference>
<dbReference type="SMART" id="SM00486">
    <property type="entry name" value="POLBc"/>
    <property type="match status" value="1"/>
</dbReference>
<evidence type="ECO:0000256" key="2">
    <source>
        <dbReference type="ARBA" id="ARBA00012417"/>
    </source>
</evidence>